<dbReference type="GO" id="GO:0004497">
    <property type="term" value="F:monooxygenase activity"/>
    <property type="evidence" value="ECO:0007669"/>
    <property type="project" value="UniProtKB-KW"/>
</dbReference>
<keyword evidence="8 11" id="KW-0503">Monooxygenase</keyword>
<feature type="transmembrane region" description="Helical" evidence="12">
    <location>
        <begin position="6"/>
        <end position="25"/>
    </location>
</feature>
<dbReference type="UniPathway" id="UPA00842"/>
<evidence type="ECO:0000256" key="5">
    <source>
        <dbReference type="ARBA" id="ARBA00022723"/>
    </source>
</evidence>
<dbReference type="GO" id="GO:0042617">
    <property type="term" value="P:paclitaxel biosynthetic process"/>
    <property type="evidence" value="ECO:0007669"/>
    <property type="project" value="UniProtKB-UniPathway"/>
</dbReference>
<dbReference type="AlphaFoldDB" id="V9N2L5"/>
<dbReference type="InterPro" id="IPR017972">
    <property type="entry name" value="Cyt_P450_CS"/>
</dbReference>
<dbReference type="BioCyc" id="MetaCyc:MONOMER-21805"/>
<evidence type="ECO:0000256" key="4">
    <source>
        <dbReference type="ARBA" id="ARBA00022617"/>
    </source>
</evidence>
<sequence>MDMSTIWYYWVSIILGVFIFLIVGIQKWRSKKLPPGPFALPLLGHLHLLEPNVHECLSKISEKFGPLMSFKFGMKTSIIVSSPAMAKEILRENDQIFANRSIPVVARCIAYDASDILWSPNGPRWRLLRKICVKELFSPKSTEALQPLRREEVRRTMGNIYKDSINGVSVDVGAKAFITSLNLITNMMWSTSTETGERGGEFKDLVGELVHVLGVPNASDLFPFLERFDVQGLYRRMEKVFVRFDKMFDGIIEDKLSGKSKEKDFLQSLLDLVERGVDEQDPDSVQLTMKDVKVLLMDMVTGSTDTTSNTVEWAMAELLQQPEIMKRAQKELEEVVGLDNMVEECHLSQLPYLDIIVKEVLRLHPALPLLAPHRPERECEIGGYIIPKDTQVLINVWSIQRNPKVWKEPLLFDPERFSDSKWDYNGRDFDYFPFGSGRRICAGLSMAKIMVHYSLASLLHSFDWSLPVAEKLNMDEKYGIVLRKAVPLVALPKPRLLYPNLYE</sequence>
<keyword evidence="12" id="KW-0472">Membrane</keyword>
<dbReference type="InterPro" id="IPR001128">
    <property type="entry name" value="Cyt_P450"/>
</dbReference>
<dbReference type="GO" id="GO:0005506">
    <property type="term" value="F:iron ion binding"/>
    <property type="evidence" value="ECO:0007669"/>
    <property type="project" value="InterPro"/>
</dbReference>
<evidence type="ECO:0000256" key="12">
    <source>
        <dbReference type="SAM" id="Phobius"/>
    </source>
</evidence>
<dbReference type="SMR" id="V9N2L5"/>
<keyword evidence="12" id="KW-0812">Transmembrane</keyword>
<dbReference type="PANTHER" id="PTHR47951">
    <property type="entry name" value="OS08G0547900 PROTEIN"/>
    <property type="match status" value="1"/>
</dbReference>
<evidence type="ECO:0000256" key="6">
    <source>
        <dbReference type="ARBA" id="ARBA00023002"/>
    </source>
</evidence>
<evidence type="ECO:0000256" key="9">
    <source>
        <dbReference type="ARBA" id="ARBA00023059"/>
    </source>
</evidence>
<keyword evidence="7 10" id="KW-0408">Iron</keyword>
<dbReference type="Gene3D" id="1.10.630.10">
    <property type="entry name" value="Cytochrome P450"/>
    <property type="match status" value="1"/>
</dbReference>
<comment type="cofactor">
    <cofactor evidence="1 10">
        <name>heme</name>
        <dbReference type="ChEBI" id="CHEBI:30413"/>
    </cofactor>
</comment>
<feature type="binding site" description="axial binding residue" evidence="10">
    <location>
        <position position="441"/>
    </location>
    <ligand>
        <name>heme</name>
        <dbReference type="ChEBI" id="CHEBI:30413"/>
    </ligand>
    <ligandPart>
        <name>Fe</name>
        <dbReference type="ChEBI" id="CHEBI:18248"/>
    </ligandPart>
</feature>
<dbReference type="GO" id="GO:0016705">
    <property type="term" value="F:oxidoreductase activity, acting on paired donors, with incorporation or reduction of molecular oxygen"/>
    <property type="evidence" value="ECO:0007669"/>
    <property type="project" value="InterPro"/>
</dbReference>
<name>V9N2L5_9CONI</name>
<proteinExistence type="evidence at transcript level"/>
<evidence type="ECO:0000256" key="2">
    <source>
        <dbReference type="ARBA" id="ARBA00005122"/>
    </source>
</evidence>
<dbReference type="SUPFAM" id="SSF48264">
    <property type="entry name" value="Cytochrome P450"/>
    <property type="match status" value="1"/>
</dbReference>
<dbReference type="PRINTS" id="PR00385">
    <property type="entry name" value="P450"/>
</dbReference>
<comment type="similarity">
    <text evidence="3 11">Belongs to the cytochrome P450 family.</text>
</comment>
<dbReference type="FunFam" id="1.10.630.10:FF:000126">
    <property type="entry name" value="Predicted protein"/>
    <property type="match status" value="1"/>
</dbReference>
<organism evidence="13">
    <name type="scientific">Callitropsis nootkatensis</name>
    <name type="common">Alaska yellow cedar</name>
    <dbReference type="NCBI Taxonomy" id="85954"/>
    <lineage>
        <taxon>Eukaryota</taxon>
        <taxon>Viridiplantae</taxon>
        <taxon>Streptophyta</taxon>
        <taxon>Embryophyta</taxon>
        <taxon>Tracheophyta</taxon>
        <taxon>Spermatophyta</taxon>
        <taxon>Pinopsida</taxon>
        <taxon>Pinidae</taxon>
        <taxon>Conifers II</taxon>
        <taxon>Cupressales</taxon>
        <taxon>Cupressaceae</taxon>
        <taxon>Callitropsis</taxon>
    </lineage>
</organism>
<evidence type="ECO:0000256" key="8">
    <source>
        <dbReference type="ARBA" id="ARBA00023033"/>
    </source>
</evidence>
<evidence type="ECO:0000256" key="1">
    <source>
        <dbReference type="ARBA" id="ARBA00001971"/>
    </source>
</evidence>
<evidence type="ECO:0000256" key="10">
    <source>
        <dbReference type="PIRSR" id="PIRSR602401-1"/>
    </source>
</evidence>
<dbReference type="Pfam" id="PF00067">
    <property type="entry name" value="p450"/>
    <property type="match status" value="1"/>
</dbReference>
<evidence type="ECO:0000256" key="7">
    <source>
        <dbReference type="ARBA" id="ARBA00023004"/>
    </source>
</evidence>
<dbReference type="BRENDA" id="4.2.3.73">
    <property type="organism ID" value="13964"/>
</dbReference>
<dbReference type="PROSITE" id="PS00086">
    <property type="entry name" value="CYTOCHROME_P450"/>
    <property type="match status" value="1"/>
</dbReference>
<keyword evidence="6 11" id="KW-0560">Oxidoreductase</keyword>
<dbReference type="InterPro" id="IPR002401">
    <property type="entry name" value="Cyt_P450_E_grp-I"/>
</dbReference>
<evidence type="ECO:0000256" key="11">
    <source>
        <dbReference type="RuleBase" id="RU000461"/>
    </source>
</evidence>
<dbReference type="InterPro" id="IPR036396">
    <property type="entry name" value="Cyt_P450_sf"/>
</dbReference>
<keyword evidence="5 10" id="KW-0479">Metal-binding</keyword>
<dbReference type="EMBL" id="JX518290">
    <property type="protein sequence ID" value="AGJ03150.1"/>
    <property type="molecule type" value="mRNA"/>
</dbReference>
<evidence type="ECO:0000256" key="3">
    <source>
        <dbReference type="ARBA" id="ARBA00010617"/>
    </source>
</evidence>
<comment type="pathway">
    <text evidence="2">Alkaloid biosynthesis; taxol biosynthesis.</text>
</comment>
<reference evidence="13" key="1">
    <citation type="journal article" date="2014" name="FEBS Lett.">
        <title>Valencene oxidase CYP706M1 from Alaska cedar (Callitropsis nootkatensis).</title>
        <authorList>
            <person name="Cankar K."/>
            <person name="van Houwelingen A."/>
            <person name="Goedbloed M."/>
            <person name="Renirie R."/>
            <person name="de Jong R."/>
            <person name="Bouwmeester H."/>
            <person name="Bosch D."/>
            <person name="Sonke T."/>
            <person name="Beekwilder J."/>
        </authorList>
    </citation>
    <scope>NUCLEOTIDE SEQUENCE</scope>
</reference>
<keyword evidence="12" id="KW-1133">Transmembrane helix</keyword>
<dbReference type="GO" id="GO:0020037">
    <property type="term" value="F:heme binding"/>
    <property type="evidence" value="ECO:0007669"/>
    <property type="project" value="InterPro"/>
</dbReference>
<dbReference type="PRINTS" id="PR00463">
    <property type="entry name" value="EP450I"/>
</dbReference>
<evidence type="ECO:0000313" key="13">
    <source>
        <dbReference type="EMBL" id="AGJ03150.1"/>
    </source>
</evidence>
<dbReference type="PANTHER" id="PTHR47951:SF3">
    <property type="entry name" value="CYTOCHROME P450, FAMILY 706, SUBFAMILY A, POLYPEPTIDE 4"/>
    <property type="match status" value="1"/>
</dbReference>
<keyword evidence="4 10" id="KW-0349">Heme</keyword>
<keyword evidence="9" id="KW-0876">Taxol biosynthesis</keyword>
<protein>
    <submittedName>
        <fullName evidence="13">Valencene oxidase</fullName>
    </submittedName>
</protein>
<dbReference type="CDD" id="cd11073">
    <property type="entry name" value="CYP76-like"/>
    <property type="match status" value="1"/>
</dbReference>
<accession>V9N2L5</accession>